<dbReference type="GeneID" id="37133633"/>
<dbReference type="PANTHER" id="PTHR34815:SF2">
    <property type="entry name" value="N-ACETYLTRANSFERASE DOMAIN-CONTAINING PROTEIN"/>
    <property type="match status" value="1"/>
</dbReference>
<feature type="domain" description="LYC1 C-terminal" evidence="1">
    <location>
        <begin position="172"/>
        <end position="388"/>
    </location>
</feature>
<proteinExistence type="predicted"/>
<dbReference type="OrthoDB" id="2020070at2759"/>
<keyword evidence="3" id="KW-1185">Reference proteome</keyword>
<dbReference type="STRING" id="1448315.A0A319DST6"/>
<accession>A0A319DST6</accession>
<dbReference type="SUPFAM" id="SSF55729">
    <property type="entry name" value="Acyl-CoA N-acyltransferases (Nat)"/>
    <property type="match status" value="2"/>
</dbReference>
<name>A0A319DST6_9EURO</name>
<reference evidence="2 3" key="1">
    <citation type="submission" date="2016-12" db="EMBL/GenBank/DDBJ databases">
        <title>The genomes of Aspergillus section Nigri reveals drivers in fungal speciation.</title>
        <authorList>
            <consortium name="DOE Joint Genome Institute"/>
            <person name="Vesth T.C."/>
            <person name="Nybo J."/>
            <person name="Theobald S."/>
            <person name="Brandl J."/>
            <person name="Frisvad J.C."/>
            <person name="Nielsen K.F."/>
            <person name="Lyhne E.K."/>
            <person name="Kogle M.E."/>
            <person name="Kuo A."/>
            <person name="Riley R."/>
            <person name="Clum A."/>
            <person name="Nolan M."/>
            <person name="Lipzen A."/>
            <person name="Salamov A."/>
            <person name="Henrissat B."/>
            <person name="Wiebenga A."/>
            <person name="De Vries R.P."/>
            <person name="Grigoriev I.V."/>
            <person name="Mortensen U.H."/>
            <person name="Andersen M.R."/>
            <person name="Baker S.E."/>
        </authorList>
    </citation>
    <scope>NUCLEOTIDE SEQUENCE [LARGE SCALE GENOMIC DNA]</scope>
    <source>
        <strain evidence="2 3">CBS 121591</strain>
    </source>
</reference>
<sequence>LTLHSATPAEHATATHFNSTQWKTPLTTAAYLAREQALLSQPLAANGKLTCWILIDPTDPTTILSACETYRRRALVARNGTLQEVTGYGIANLYSRPEFRRQGYASRMLRELVRQLAGPGGGDARFVMGFSEIGTGFYKGFGGRGFPAVGWGVSAAQLDTSTIHGEAEEGLGKAEGIRDLLAEDVRACMCSDAALGRLRERMRCASLREGRLAGGAGAATVHFAIIPSWEHFAWFQAREDLTARLMEPPRPVPLIKGAGDDEAGVCCAWSHDYGDLPENGVLYILYWVCGKGDEEGFAVESAEGRRVVRAIAGILRRAQREACEAGLRSVRMWNPTPLIKKAVEVVAGEQGVPVVVGETGSIPGLWWMGAEGPEETVEWVCNEKYAWC</sequence>
<dbReference type="Pfam" id="PF22998">
    <property type="entry name" value="GNAT_LYC1-like"/>
    <property type="match status" value="1"/>
</dbReference>
<dbReference type="Gene3D" id="3.40.630.30">
    <property type="match status" value="1"/>
</dbReference>
<evidence type="ECO:0000313" key="2">
    <source>
        <dbReference type="EMBL" id="PYH82262.1"/>
    </source>
</evidence>
<dbReference type="CDD" id="cd04301">
    <property type="entry name" value="NAT_SF"/>
    <property type="match status" value="1"/>
</dbReference>
<dbReference type="InterPro" id="IPR055100">
    <property type="entry name" value="GNAT_LYC1-like"/>
</dbReference>
<dbReference type="InterPro" id="IPR016181">
    <property type="entry name" value="Acyl_CoA_acyltransferase"/>
</dbReference>
<evidence type="ECO:0000259" key="1">
    <source>
        <dbReference type="Pfam" id="PF22998"/>
    </source>
</evidence>
<dbReference type="EMBL" id="KZ821696">
    <property type="protein sequence ID" value="PYH82262.1"/>
    <property type="molecule type" value="Genomic_DNA"/>
</dbReference>
<evidence type="ECO:0000313" key="3">
    <source>
        <dbReference type="Proteomes" id="UP000248340"/>
    </source>
</evidence>
<dbReference type="RefSeq" id="XP_025492462.1">
    <property type="nucleotide sequence ID" value="XM_025630892.1"/>
</dbReference>
<dbReference type="PANTHER" id="PTHR34815">
    <property type="entry name" value="LYSINE ACETYLTRANSFERASE"/>
    <property type="match status" value="1"/>
</dbReference>
<organism evidence="2 3">
    <name type="scientific">Aspergillus uvarum CBS 121591</name>
    <dbReference type="NCBI Taxonomy" id="1448315"/>
    <lineage>
        <taxon>Eukaryota</taxon>
        <taxon>Fungi</taxon>
        <taxon>Dikarya</taxon>
        <taxon>Ascomycota</taxon>
        <taxon>Pezizomycotina</taxon>
        <taxon>Eurotiomycetes</taxon>
        <taxon>Eurotiomycetidae</taxon>
        <taxon>Eurotiales</taxon>
        <taxon>Aspergillaceae</taxon>
        <taxon>Aspergillus</taxon>
        <taxon>Aspergillus subgen. Circumdati</taxon>
    </lineage>
</organism>
<feature type="non-terminal residue" evidence="2">
    <location>
        <position position="388"/>
    </location>
</feature>
<feature type="non-terminal residue" evidence="2">
    <location>
        <position position="1"/>
    </location>
</feature>
<dbReference type="Proteomes" id="UP000248340">
    <property type="component" value="Unassembled WGS sequence"/>
</dbReference>
<gene>
    <name evidence="2" type="ORF">BO82DRAFT_253311</name>
</gene>
<protein>
    <recommendedName>
        <fullName evidence="1">LYC1 C-terminal domain-containing protein</fullName>
    </recommendedName>
</protein>
<dbReference type="AlphaFoldDB" id="A0A319DST6"/>
<dbReference type="InterPro" id="IPR053013">
    <property type="entry name" value="LAT"/>
</dbReference>
<dbReference type="VEuPathDB" id="FungiDB:BO82DRAFT_253311"/>